<dbReference type="Proteomes" id="UP000824120">
    <property type="component" value="Chromosome 4"/>
</dbReference>
<feature type="domain" description="Putative plant transposon protein" evidence="1">
    <location>
        <begin position="1"/>
        <end position="61"/>
    </location>
</feature>
<dbReference type="OrthoDB" id="1306244at2759"/>
<comment type="caution">
    <text evidence="2">The sequence shown here is derived from an EMBL/GenBank/DDBJ whole genome shotgun (WGS) entry which is preliminary data.</text>
</comment>
<accession>A0A9J5Z937</accession>
<dbReference type="AlphaFoldDB" id="A0A9J5Z937"/>
<protein>
    <recommendedName>
        <fullName evidence="1">Putative plant transposon protein domain-containing protein</fullName>
    </recommendedName>
</protein>
<dbReference type="EMBL" id="JACXVP010000004">
    <property type="protein sequence ID" value="KAG5609523.1"/>
    <property type="molecule type" value="Genomic_DNA"/>
</dbReference>
<keyword evidence="3" id="KW-1185">Reference proteome</keyword>
<dbReference type="Pfam" id="PF20167">
    <property type="entry name" value="Transposase_32"/>
    <property type="match status" value="1"/>
</dbReference>
<organism evidence="2 3">
    <name type="scientific">Solanum commersonii</name>
    <name type="common">Commerson's wild potato</name>
    <name type="synonym">Commerson's nightshade</name>
    <dbReference type="NCBI Taxonomy" id="4109"/>
    <lineage>
        <taxon>Eukaryota</taxon>
        <taxon>Viridiplantae</taxon>
        <taxon>Streptophyta</taxon>
        <taxon>Embryophyta</taxon>
        <taxon>Tracheophyta</taxon>
        <taxon>Spermatophyta</taxon>
        <taxon>Magnoliopsida</taxon>
        <taxon>eudicotyledons</taxon>
        <taxon>Gunneridae</taxon>
        <taxon>Pentapetalae</taxon>
        <taxon>asterids</taxon>
        <taxon>lamiids</taxon>
        <taxon>Solanales</taxon>
        <taxon>Solanaceae</taxon>
        <taxon>Solanoideae</taxon>
        <taxon>Solaneae</taxon>
        <taxon>Solanum</taxon>
    </lineage>
</organism>
<evidence type="ECO:0000259" key="1">
    <source>
        <dbReference type="Pfam" id="PF20167"/>
    </source>
</evidence>
<evidence type="ECO:0000313" key="2">
    <source>
        <dbReference type="EMBL" id="KAG5609523.1"/>
    </source>
</evidence>
<proteinExistence type="predicted"/>
<dbReference type="InterPro" id="IPR046796">
    <property type="entry name" value="Transposase_32_dom"/>
</dbReference>
<dbReference type="PANTHER" id="PTHR33180">
    <property type="entry name" value="PHOTOSYSTEM II CP43 REACTION CENTER PROTEIN"/>
    <property type="match status" value="1"/>
</dbReference>
<evidence type="ECO:0000313" key="3">
    <source>
        <dbReference type="Proteomes" id="UP000824120"/>
    </source>
</evidence>
<reference evidence="2 3" key="1">
    <citation type="submission" date="2020-09" db="EMBL/GenBank/DDBJ databases">
        <title>De no assembly of potato wild relative species, Solanum commersonii.</title>
        <authorList>
            <person name="Cho K."/>
        </authorList>
    </citation>
    <scope>NUCLEOTIDE SEQUENCE [LARGE SCALE GENOMIC DNA]</scope>
    <source>
        <strain evidence="2">LZ3.2</strain>
        <tissue evidence="2">Leaf</tissue>
    </source>
</reference>
<gene>
    <name evidence="2" type="ORF">H5410_020804</name>
</gene>
<sequence length="107" mass="11635">MPSQNESILYHPKASCLGAIISQRSIDLGLLIKQEMSMRAKQRQTSLPFPILITELCRRRAAPVDTSPEVDIDFIPAEASLPTPAYWPSGTSALSTFSQVPSTSTSS</sequence>
<dbReference type="PANTHER" id="PTHR33180:SF31">
    <property type="entry name" value="POLYPROTEIN PROTEIN"/>
    <property type="match status" value="1"/>
</dbReference>
<name>A0A9J5Z937_SOLCO</name>